<gene>
    <name evidence="2" type="ORF">Tco_0681118</name>
</gene>
<comment type="caution">
    <text evidence="2">The sequence shown here is derived from an EMBL/GenBank/DDBJ whole genome shotgun (WGS) entry which is preliminary data.</text>
</comment>
<dbReference type="EMBL" id="BQNB010009656">
    <property type="protein sequence ID" value="GJS66554.1"/>
    <property type="molecule type" value="Genomic_DNA"/>
</dbReference>
<reference evidence="2" key="2">
    <citation type="submission" date="2022-01" db="EMBL/GenBank/DDBJ databases">
        <authorList>
            <person name="Yamashiro T."/>
            <person name="Shiraishi A."/>
            <person name="Satake H."/>
            <person name="Nakayama K."/>
        </authorList>
    </citation>
    <scope>NUCLEOTIDE SEQUENCE</scope>
</reference>
<proteinExistence type="predicted"/>
<reference evidence="2" key="1">
    <citation type="journal article" date="2022" name="Int. J. Mol. Sci.">
        <title>Draft Genome of Tanacetum Coccineum: Genomic Comparison of Closely Related Tanacetum-Family Plants.</title>
        <authorList>
            <person name="Yamashiro T."/>
            <person name="Shiraishi A."/>
            <person name="Nakayama K."/>
            <person name="Satake H."/>
        </authorList>
    </citation>
    <scope>NUCLEOTIDE SEQUENCE</scope>
</reference>
<dbReference type="Proteomes" id="UP001151760">
    <property type="component" value="Unassembled WGS sequence"/>
</dbReference>
<feature type="region of interest" description="Disordered" evidence="1">
    <location>
        <begin position="150"/>
        <end position="180"/>
    </location>
</feature>
<keyword evidence="3" id="KW-1185">Reference proteome</keyword>
<name>A0ABQ4XMR9_9ASTR</name>
<accession>A0ABQ4XMR9</accession>
<organism evidence="2 3">
    <name type="scientific">Tanacetum coccineum</name>
    <dbReference type="NCBI Taxonomy" id="301880"/>
    <lineage>
        <taxon>Eukaryota</taxon>
        <taxon>Viridiplantae</taxon>
        <taxon>Streptophyta</taxon>
        <taxon>Embryophyta</taxon>
        <taxon>Tracheophyta</taxon>
        <taxon>Spermatophyta</taxon>
        <taxon>Magnoliopsida</taxon>
        <taxon>eudicotyledons</taxon>
        <taxon>Gunneridae</taxon>
        <taxon>Pentapetalae</taxon>
        <taxon>asterids</taxon>
        <taxon>campanulids</taxon>
        <taxon>Asterales</taxon>
        <taxon>Asteraceae</taxon>
        <taxon>Asteroideae</taxon>
        <taxon>Anthemideae</taxon>
        <taxon>Anthemidinae</taxon>
        <taxon>Tanacetum</taxon>
    </lineage>
</organism>
<evidence type="ECO:0000313" key="3">
    <source>
        <dbReference type="Proteomes" id="UP001151760"/>
    </source>
</evidence>
<evidence type="ECO:0000313" key="2">
    <source>
        <dbReference type="EMBL" id="GJS66554.1"/>
    </source>
</evidence>
<sequence length="276" mass="31182">MTSTAQHSRGMNLPLVIWNDVAKNFEMDAYSVMEKPVVIAMSLTWVTKKYRARKNSSTQYQYSKYKGNAAVLKNKTKAKNQYSIASLLNVNSQHYEVLENQLLSVSLLTCLGKHDCVERIPSERGDGVAITKQRRQDFQSDGVMDLATALGQEEEKNSDDNATSGGSIERPNGSDAEMPLNKVEKENEAKNETKNEPIKSAEKELIQVDEEESVEPPSSQPVGYYLKHRINEKLIEGLVENHRFNDSLSAARCRKNENERPIIYAYGPLEAILRKR</sequence>
<protein>
    <submittedName>
        <fullName evidence="2">Uncharacterized protein</fullName>
    </submittedName>
</protein>
<evidence type="ECO:0000256" key="1">
    <source>
        <dbReference type="SAM" id="MobiDB-lite"/>
    </source>
</evidence>